<evidence type="ECO:0000313" key="2">
    <source>
        <dbReference type="EMBL" id="ETJ40142.1"/>
    </source>
</evidence>
<sequence>MDIAHLKSMNKTIGAKQTLK</sequence>
<feature type="region of interest" description="Disordered" evidence="1">
    <location>
        <begin position="1"/>
        <end position="20"/>
    </location>
</feature>
<comment type="caution">
    <text evidence="2">The sequence shown here is derived from an EMBL/GenBank/DDBJ whole genome shotgun (WGS) entry which is preliminary data.</text>
</comment>
<accession>W1YCA0</accession>
<reference evidence="2" key="1">
    <citation type="submission" date="2013-12" db="EMBL/GenBank/DDBJ databases">
        <title>A Varibaculum cambriense genome reconstructed from a premature infant gut community with otherwise low bacterial novelty that shifts toward anaerobic metabolism during the third week of life.</title>
        <authorList>
            <person name="Brown C.T."/>
            <person name="Sharon I."/>
            <person name="Thomas B.C."/>
            <person name="Castelle C.J."/>
            <person name="Morowitz M.J."/>
            <person name="Banfield J.F."/>
        </authorList>
    </citation>
    <scope>NUCLEOTIDE SEQUENCE</scope>
</reference>
<name>W1YCA0_9ZZZZ</name>
<organism evidence="2">
    <name type="scientific">human gut metagenome</name>
    <dbReference type="NCBI Taxonomy" id="408170"/>
    <lineage>
        <taxon>unclassified sequences</taxon>
        <taxon>metagenomes</taxon>
        <taxon>organismal metagenomes</taxon>
    </lineage>
</organism>
<gene>
    <name evidence="2" type="ORF">Q604_UNBC05955G0001</name>
</gene>
<feature type="non-terminal residue" evidence="2">
    <location>
        <position position="20"/>
    </location>
</feature>
<evidence type="ECO:0000256" key="1">
    <source>
        <dbReference type="SAM" id="MobiDB-lite"/>
    </source>
</evidence>
<dbReference type="EMBL" id="AZMM01005955">
    <property type="protein sequence ID" value="ETJ40142.1"/>
    <property type="molecule type" value="Genomic_DNA"/>
</dbReference>
<protein>
    <submittedName>
        <fullName evidence="2">Uncharacterized protein</fullName>
    </submittedName>
</protein>
<proteinExistence type="predicted"/>
<dbReference type="AlphaFoldDB" id="W1YCA0"/>